<dbReference type="eggNOG" id="COG4675">
    <property type="taxonomic scope" value="Bacteria"/>
</dbReference>
<dbReference type="Gene3D" id="3.90.1340.10">
    <property type="entry name" value="Phage tail collar domain"/>
    <property type="match status" value="1"/>
</dbReference>
<reference evidence="2 3" key="1">
    <citation type="journal article" date="2010" name="Stand. Genomic Sci.">
        <title>Complete genome sequence of Spirosoma linguale type strain (1).</title>
        <authorList>
            <person name="Lail K."/>
            <person name="Sikorski J."/>
            <person name="Saunders E."/>
            <person name="Lapidus A."/>
            <person name="Glavina Del Rio T."/>
            <person name="Copeland A."/>
            <person name="Tice H."/>
            <person name="Cheng J.-F."/>
            <person name="Lucas S."/>
            <person name="Nolan M."/>
            <person name="Bruce D."/>
            <person name="Goodwin L."/>
            <person name="Pitluck S."/>
            <person name="Ivanova N."/>
            <person name="Mavromatis K."/>
            <person name="Ovchinnikova G."/>
            <person name="Pati A."/>
            <person name="Chen A."/>
            <person name="Palaniappan K."/>
            <person name="Land M."/>
            <person name="Hauser L."/>
            <person name="Chang Y.-J."/>
            <person name="Jeffries C.D."/>
            <person name="Chain P."/>
            <person name="Brettin T."/>
            <person name="Detter J.C."/>
            <person name="Schuetze A."/>
            <person name="Rohde M."/>
            <person name="Tindall B.J."/>
            <person name="Goeker M."/>
            <person name="Bristow J."/>
            <person name="Eisen J.A."/>
            <person name="Markowitz V."/>
            <person name="Hugenholtz P."/>
            <person name="Kyrpides N.C."/>
            <person name="Klenk H.-P."/>
            <person name="Chen F."/>
        </authorList>
    </citation>
    <scope>NUCLEOTIDE SEQUENCE [LARGE SCALE GENOMIC DNA]</scope>
    <source>
        <strain evidence="3">ATCC 33905 / DSM 74 / LMG 10896 / Claus 1</strain>
    </source>
</reference>
<dbReference type="RefSeq" id="WP_012930569.1">
    <property type="nucleotide sequence ID" value="NC_013730.1"/>
</dbReference>
<dbReference type="InterPro" id="IPR037053">
    <property type="entry name" value="Phage_tail_collar_dom_sf"/>
</dbReference>
<keyword evidence="3" id="KW-1185">Reference proteome</keyword>
<name>D2QTE9_SPILD</name>
<sequence>MDPFIGQIILFAGNYEIRGYVFCNGQLLDISKYTALYSLLGTTYGGNGTTTFGLPDLRGRMPIHFGQEPGKRSYVLGQRSGSYETTLTVDNLPAHNHALNAFSETGTASAPAGALLANTGLGDTEYLPDGTLVQMSTKAIGKTGNGRPVDTMPPYLALNYQIALEGIYPQRA</sequence>
<proteinExistence type="predicted"/>
<dbReference type="SUPFAM" id="SSF88874">
    <property type="entry name" value="Receptor-binding domain of short tail fibre protein gp12"/>
    <property type="match status" value="1"/>
</dbReference>
<gene>
    <name evidence="2" type="ordered locus">Slin_6119</name>
</gene>
<dbReference type="STRING" id="504472.Slin_6119"/>
<dbReference type="InterPro" id="IPR011083">
    <property type="entry name" value="Phage_tail_collar_dom"/>
</dbReference>
<dbReference type="HOGENOM" id="CLU_087872_1_1_10"/>
<evidence type="ECO:0000259" key="1">
    <source>
        <dbReference type="Pfam" id="PF07484"/>
    </source>
</evidence>
<organism evidence="2 3">
    <name type="scientific">Spirosoma linguale (strain ATCC 33905 / DSM 74 / LMG 10896 / Claus 1)</name>
    <dbReference type="NCBI Taxonomy" id="504472"/>
    <lineage>
        <taxon>Bacteria</taxon>
        <taxon>Pseudomonadati</taxon>
        <taxon>Bacteroidota</taxon>
        <taxon>Cytophagia</taxon>
        <taxon>Cytophagales</taxon>
        <taxon>Cytophagaceae</taxon>
        <taxon>Spirosoma</taxon>
    </lineage>
</organism>
<feature type="domain" description="Phage tail collar" evidence="1">
    <location>
        <begin position="6"/>
        <end position="62"/>
    </location>
</feature>
<dbReference type="Pfam" id="PF07484">
    <property type="entry name" value="Collar"/>
    <property type="match status" value="1"/>
</dbReference>
<dbReference type="Proteomes" id="UP000002028">
    <property type="component" value="Chromosome"/>
</dbReference>
<evidence type="ECO:0000313" key="3">
    <source>
        <dbReference type="Proteomes" id="UP000002028"/>
    </source>
</evidence>
<dbReference type="KEGG" id="sli:Slin_6119"/>
<evidence type="ECO:0000313" key="2">
    <source>
        <dbReference type="EMBL" id="ADB42081.1"/>
    </source>
</evidence>
<dbReference type="AlphaFoldDB" id="D2QTE9"/>
<protein>
    <submittedName>
        <fullName evidence="2">Tail Collar domain protein</fullName>
    </submittedName>
</protein>
<accession>D2QTE9</accession>
<dbReference type="EMBL" id="CP001769">
    <property type="protein sequence ID" value="ADB42081.1"/>
    <property type="molecule type" value="Genomic_DNA"/>
</dbReference>